<feature type="binding site" evidence="3">
    <location>
        <position position="189"/>
    </location>
    <ligand>
        <name>a divalent metal cation</name>
        <dbReference type="ChEBI" id="CHEBI:60240"/>
    </ligand>
</feature>
<feature type="signal peptide" evidence="4">
    <location>
        <begin position="1"/>
        <end position="23"/>
    </location>
</feature>
<dbReference type="Gene3D" id="2.120.10.30">
    <property type="entry name" value="TolB, C-terminal domain"/>
    <property type="match status" value="1"/>
</dbReference>
<protein>
    <recommendedName>
        <fullName evidence="5">SMP-30/Gluconolactonase/LRE-like region domain-containing protein</fullName>
    </recommendedName>
</protein>
<evidence type="ECO:0000313" key="7">
    <source>
        <dbReference type="Proteomes" id="UP001549921"/>
    </source>
</evidence>
<dbReference type="SUPFAM" id="SSF63829">
    <property type="entry name" value="Calcium-dependent phosphotriesterase"/>
    <property type="match status" value="1"/>
</dbReference>
<comment type="cofactor">
    <cofactor evidence="3">
        <name>Zn(2+)</name>
        <dbReference type="ChEBI" id="CHEBI:29105"/>
    </cofactor>
    <text evidence="3">Binds 1 divalent metal cation per subunit.</text>
</comment>
<keyword evidence="4" id="KW-0732">Signal</keyword>
<dbReference type="Proteomes" id="UP001549921">
    <property type="component" value="Unassembled WGS sequence"/>
</dbReference>
<feature type="active site" description="Proton donor/acceptor" evidence="2">
    <location>
        <position position="241"/>
    </location>
</feature>
<accession>A0ABD0SGK1</accession>
<evidence type="ECO:0000256" key="1">
    <source>
        <dbReference type="ARBA" id="ARBA00008853"/>
    </source>
</evidence>
<sequence>MSKQRSSMALLQYALVLTVLVISSVVSRTSSPLIKKVFSGGVHLEGPHWSAKENALYWVDITGQKVHRLDDETGNITIREFGYGPVSLVVSVKDYSKMVLVAIRSELYLLNWDSCLGDGSLRLLSALDLGLPDNRCNDGKVDAKGRLWIGTIGREVNEVLDKDMATLYMVDAYNYAHPADKLRPVSVSNGIAWTSDSKFMFYIDSPTRNIDVFDFVLEEGIIRNRRTLFSFQANNVTGVPDGMTIDSDGNLWVACYNGGKVIKIDSRAGRLLEQHTLKASKVTSVMWGGHSLSTLYVTTSRRGLSPAELAQQPDAGSLFAIEGTGSKGLPENQFYFPNADSY</sequence>
<evidence type="ECO:0000259" key="5">
    <source>
        <dbReference type="Pfam" id="PF08450"/>
    </source>
</evidence>
<organism evidence="6 7">
    <name type="scientific">Loxostege sticticalis</name>
    <name type="common">Beet webworm moth</name>
    <dbReference type="NCBI Taxonomy" id="481309"/>
    <lineage>
        <taxon>Eukaryota</taxon>
        <taxon>Metazoa</taxon>
        <taxon>Ecdysozoa</taxon>
        <taxon>Arthropoda</taxon>
        <taxon>Hexapoda</taxon>
        <taxon>Insecta</taxon>
        <taxon>Pterygota</taxon>
        <taxon>Neoptera</taxon>
        <taxon>Endopterygota</taxon>
        <taxon>Lepidoptera</taxon>
        <taxon>Glossata</taxon>
        <taxon>Ditrysia</taxon>
        <taxon>Pyraloidea</taxon>
        <taxon>Crambidae</taxon>
        <taxon>Pyraustinae</taxon>
        <taxon>Loxostege</taxon>
    </lineage>
</organism>
<dbReference type="Pfam" id="PF08450">
    <property type="entry name" value="SGL"/>
    <property type="match status" value="1"/>
</dbReference>
<comment type="caution">
    <text evidence="6">The sequence shown here is derived from an EMBL/GenBank/DDBJ whole genome shotgun (WGS) entry which is preliminary data.</text>
</comment>
<reference evidence="6 7" key="1">
    <citation type="submission" date="2024-06" db="EMBL/GenBank/DDBJ databases">
        <title>A chromosome-level genome assembly of beet webworm, Loxostege sticticalis.</title>
        <authorList>
            <person name="Zhang Y."/>
        </authorList>
    </citation>
    <scope>NUCLEOTIDE SEQUENCE [LARGE SCALE GENOMIC DNA]</scope>
    <source>
        <strain evidence="6">AQ028</strain>
        <tissue evidence="6">Male pupae</tissue>
    </source>
</reference>
<dbReference type="PRINTS" id="PR01790">
    <property type="entry name" value="SMP30FAMILY"/>
</dbReference>
<feature type="domain" description="SMP-30/Gluconolactonase/LRE-like region" evidence="5">
    <location>
        <begin position="45"/>
        <end position="300"/>
    </location>
</feature>
<keyword evidence="3" id="KW-0479">Metal-binding</keyword>
<feature type="binding site" evidence="3">
    <location>
        <position position="135"/>
    </location>
    <ligand>
        <name>substrate</name>
    </ligand>
</feature>
<dbReference type="PANTHER" id="PTHR10907:SF47">
    <property type="entry name" value="REGUCALCIN"/>
    <property type="match status" value="1"/>
</dbReference>
<feature type="binding site" evidence="3">
    <location>
        <position position="241"/>
    </location>
    <ligand>
        <name>a divalent metal cation</name>
        <dbReference type="ChEBI" id="CHEBI:60240"/>
    </ligand>
</feature>
<dbReference type="PANTHER" id="PTHR10907">
    <property type="entry name" value="REGUCALCIN"/>
    <property type="match status" value="1"/>
</dbReference>
<feature type="binding site" evidence="3">
    <location>
        <position position="155"/>
    </location>
    <ligand>
        <name>substrate</name>
    </ligand>
</feature>
<feature type="chain" id="PRO_5044890799" description="SMP-30/Gluconolactonase/LRE-like region domain-containing protein" evidence="4">
    <location>
        <begin position="24"/>
        <end position="342"/>
    </location>
</feature>
<dbReference type="InterPro" id="IPR005511">
    <property type="entry name" value="SMP-30"/>
</dbReference>
<keyword evidence="3" id="KW-0862">Zinc</keyword>
<evidence type="ECO:0000313" key="6">
    <source>
        <dbReference type="EMBL" id="KAL0818973.1"/>
    </source>
</evidence>
<evidence type="ECO:0000256" key="4">
    <source>
        <dbReference type="SAM" id="SignalP"/>
    </source>
</evidence>
<gene>
    <name evidence="6" type="ORF">ABMA28_008264</name>
</gene>
<feature type="binding site" evidence="3">
    <location>
        <position position="45"/>
    </location>
    <ligand>
        <name>a divalent metal cation</name>
        <dbReference type="ChEBI" id="CHEBI:60240"/>
    </ligand>
</feature>
<dbReference type="InterPro" id="IPR011042">
    <property type="entry name" value="6-blade_b-propeller_TolB-like"/>
</dbReference>
<comment type="similarity">
    <text evidence="1">Belongs to the SMP-30/CGR1 family.</text>
</comment>
<dbReference type="InterPro" id="IPR013658">
    <property type="entry name" value="SGL"/>
</dbReference>
<evidence type="ECO:0000256" key="2">
    <source>
        <dbReference type="PIRSR" id="PIRSR605511-1"/>
    </source>
</evidence>
<dbReference type="AlphaFoldDB" id="A0ABD0SGK1"/>
<proteinExistence type="inferred from homology"/>
<feature type="binding site" evidence="3">
    <location>
        <position position="137"/>
    </location>
    <ligand>
        <name>substrate</name>
    </ligand>
</feature>
<evidence type="ECO:0000256" key="3">
    <source>
        <dbReference type="PIRSR" id="PIRSR605511-2"/>
    </source>
</evidence>
<dbReference type="EMBL" id="JBEDNZ010000021">
    <property type="protein sequence ID" value="KAL0818973.1"/>
    <property type="molecule type" value="Genomic_DNA"/>
</dbReference>
<name>A0ABD0SGK1_LOXSC</name>